<dbReference type="STRING" id="218821.SAMN05421837_102831"/>
<reference evidence="2" key="1">
    <citation type="submission" date="2016-10" db="EMBL/GenBank/DDBJ databases">
        <authorList>
            <person name="Varghese N."/>
            <person name="Submissions S."/>
        </authorList>
    </citation>
    <scope>NUCLEOTIDE SEQUENCE [LARGE SCALE GENOMIC DNA]</scope>
    <source>
        <strain evidence="2">DSM 44654</strain>
    </source>
</reference>
<evidence type="ECO:0000313" key="1">
    <source>
        <dbReference type="EMBL" id="SEF24719.1"/>
    </source>
</evidence>
<keyword evidence="2" id="KW-1185">Reference proteome</keyword>
<protein>
    <recommendedName>
        <fullName evidence="3">HNH endonuclease</fullName>
    </recommendedName>
</protein>
<evidence type="ECO:0000313" key="2">
    <source>
        <dbReference type="Proteomes" id="UP000198878"/>
    </source>
</evidence>
<proteinExistence type="predicted"/>
<dbReference type="Proteomes" id="UP000198878">
    <property type="component" value="Unassembled WGS sequence"/>
</dbReference>
<gene>
    <name evidence="1" type="ORF">SAMN05421837_102831</name>
</gene>
<dbReference type="EMBL" id="FNUJ01000002">
    <property type="protein sequence ID" value="SEF24719.1"/>
    <property type="molecule type" value="Genomic_DNA"/>
</dbReference>
<dbReference type="AlphaFoldDB" id="A0A1H5QFD0"/>
<name>A0A1H5QFD0_9PSEU</name>
<sequence>MYARDDEGIELNAEFSVIAGGEHLNLVLESAGGRAAGPRPRNDQYVPALTLLLGRLRDRRAVLVSGLVASARTAHLSEEARSIVPSPIQLAAERDINEVRLQITRAQGRVGLPDGAAKEGNNRKRIELHLDVPGYGPDDAARLAADLAAPAKPASIAELPQADELLRDLTGETILTVAGRQNRVLKIEDGFVLVATDRSPEGQPVAVADVQDGLDLLAERGSVHVSVNELGHRSAFVGAVLATLPHAGVSSSPAMVTLESSAVEPDPGDIHFGELDALAQVKVRTEQTRLRRLLADGRDSATCALCGDEFPVRFLVAAHVKKRAACTDAERRNLRDVAMLACSFGCDILYESGWVTVDGTGHIQTVEVDGLPAGRLKTRIEHLSSRRCEAHRPESEPYFAWHRTTTFRGRLGNQS</sequence>
<accession>A0A1H5QFD0</accession>
<evidence type="ECO:0008006" key="3">
    <source>
        <dbReference type="Google" id="ProtNLM"/>
    </source>
</evidence>
<organism evidence="1 2">
    <name type="scientific">Amycolatopsis pretoriensis</name>
    <dbReference type="NCBI Taxonomy" id="218821"/>
    <lineage>
        <taxon>Bacteria</taxon>
        <taxon>Bacillati</taxon>
        <taxon>Actinomycetota</taxon>
        <taxon>Actinomycetes</taxon>
        <taxon>Pseudonocardiales</taxon>
        <taxon>Pseudonocardiaceae</taxon>
        <taxon>Amycolatopsis</taxon>
    </lineage>
</organism>